<gene>
    <name evidence="2" type="ORF">A3L04_03955</name>
</gene>
<keyword evidence="3" id="KW-1185">Reference proteome</keyword>
<evidence type="ECO:0000313" key="3">
    <source>
        <dbReference type="Proteomes" id="UP000250189"/>
    </source>
</evidence>
<dbReference type="AlphaFoldDB" id="A0A2Z2N5M8"/>
<dbReference type="InterPro" id="IPR016619">
    <property type="entry name" value="UCP014439_ACT"/>
</dbReference>
<reference evidence="2 3" key="1">
    <citation type="submission" date="2016-04" db="EMBL/GenBank/DDBJ databases">
        <title>Complete genome sequence of Thermococcus chitonophagus type strain GC74.</title>
        <authorList>
            <person name="Oger P.M."/>
        </authorList>
    </citation>
    <scope>NUCLEOTIDE SEQUENCE [LARGE SCALE GENOMIC DNA]</scope>
    <source>
        <strain evidence="2 3">GC74</strain>
    </source>
</reference>
<feature type="domain" description="CASTOR ACT" evidence="1">
    <location>
        <begin position="163"/>
        <end position="226"/>
    </location>
</feature>
<dbReference type="InterPro" id="IPR027795">
    <property type="entry name" value="CASTOR_ACT_dom"/>
</dbReference>
<sequence length="234" mass="26149">MQLKSRRVFQMEEEKKSIAKLVKDLVMAKPCVREMMILGVVNYSALARLFHEELEKRGIKASVGAIKMALIRLGEELSEERASFENAIKGVIAKTVIELQSDLVVITVNKQVALGRMNRLFEIMKETRFFQLSQGVDTFTIAIANEDKEKVLEALKDGVVDIVDGQTAIILISPYGIMQTPGIIAFITTALAINGINLTQVISCHKDTVLLVDRKDAPSAYRVLEDLILRMRES</sequence>
<evidence type="ECO:0000259" key="1">
    <source>
        <dbReference type="Pfam" id="PF13840"/>
    </source>
</evidence>
<dbReference type="InterPro" id="IPR045865">
    <property type="entry name" value="ACT-like_dom_sf"/>
</dbReference>
<proteinExistence type="predicted"/>
<dbReference type="Pfam" id="PF13840">
    <property type="entry name" value="ACT_7"/>
    <property type="match status" value="1"/>
</dbReference>
<evidence type="ECO:0000313" key="2">
    <source>
        <dbReference type="EMBL" id="ASJ16287.1"/>
    </source>
</evidence>
<organism evidence="2 3">
    <name type="scientific">Thermococcus chitonophagus</name>
    <dbReference type="NCBI Taxonomy" id="54262"/>
    <lineage>
        <taxon>Archaea</taxon>
        <taxon>Methanobacteriati</taxon>
        <taxon>Methanobacteriota</taxon>
        <taxon>Thermococci</taxon>
        <taxon>Thermococcales</taxon>
        <taxon>Thermococcaceae</taxon>
        <taxon>Thermococcus</taxon>
    </lineage>
</organism>
<accession>A0A2Z2N5M8</accession>
<dbReference type="Proteomes" id="UP000250189">
    <property type="component" value="Chromosome"/>
</dbReference>
<protein>
    <recommendedName>
        <fullName evidence="1">CASTOR ACT domain-containing protein</fullName>
    </recommendedName>
</protein>
<dbReference type="EMBL" id="CP015193">
    <property type="protein sequence ID" value="ASJ16287.1"/>
    <property type="molecule type" value="Genomic_DNA"/>
</dbReference>
<dbReference type="PIRSF" id="PIRSF014439">
    <property type="entry name" value="APE1894_ACT"/>
    <property type="match status" value="1"/>
</dbReference>
<dbReference type="Gene3D" id="3.30.2130.10">
    <property type="entry name" value="VC0802-like"/>
    <property type="match status" value="1"/>
</dbReference>
<name>A0A2Z2N5M8_9EURY</name>
<dbReference type="SUPFAM" id="SSF55021">
    <property type="entry name" value="ACT-like"/>
    <property type="match status" value="1"/>
</dbReference>